<dbReference type="RefSeq" id="WP_337333502.1">
    <property type="nucleotide sequence ID" value="NZ_JBBDGM010000019.1"/>
</dbReference>
<keyword evidence="6" id="KW-0046">Antibiotic resistance</keyword>
<evidence type="ECO:0000256" key="6">
    <source>
        <dbReference type="ARBA" id="ARBA00023251"/>
    </source>
</evidence>
<keyword evidence="4" id="KW-0547">Nucleotide-binding</keyword>
<evidence type="ECO:0000256" key="2">
    <source>
        <dbReference type="ARBA" id="ARBA00005417"/>
    </source>
</evidence>
<dbReference type="InterPro" id="IPR050763">
    <property type="entry name" value="ABC_transporter_ATP-binding"/>
</dbReference>
<dbReference type="SUPFAM" id="SSF52540">
    <property type="entry name" value="P-loop containing nucleoside triphosphate hydrolases"/>
    <property type="match status" value="1"/>
</dbReference>
<evidence type="ECO:0000256" key="7">
    <source>
        <dbReference type="SAM" id="MobiDB-lite"/>
    </source>
</evidence>
<dbReference type="InterPro" id="IPR027417">
    <property type="entry name" value="P-loop_NTPase"/>
</dbReference>
<keyword evidence="3" id="KW-0813">Transport</keyword>
<dbReference type="InterPro" id="IPR003593">
    <property type="entry name" value="AAA+_ATPase"/>
</dbReference>
<dbReference type="PANTHER" id="PTHR42711">
    <property type="entry name" value="ABC TRANSPORTER ATP-BINDING PROTEIN"/>
    <property type="match status" value="1"/>
</dbReference>
<dbReference type="GO" id="GO:0005524">
    <property type="term" value="F:ATP binding"/>
    <property type="evidence" value="ECO:0007669"/>
    <property type="project" value="UniProtKB-KW"/>
</dbReference>
<comment type="similarity">
    <text evidence="2">Belongs to the ABC transporter superfamily.</text>
</comment>
<evidence type="ECO:0000256" key="5">
    <source>
        <dbReference type="ARBA" id="ARBA00022840"/>
    </source>
</evidence>
<dbReference type="PROSITE" id="PS00211">
    <property type="entry name" value="ABC_TRANSPORTER_1"/>
    <property type="match status" value="1"/>
</dbReference>
<dbReference type="Proteomes" id="UP001371224">
    <property type="component" value="Unassembled WGS sequence"/>
</dbReference>
<name>A0ABU8LFA4_9MICO</name>
<evidence type="ECO:0000313" key="10">
    <source>
        <dbReference type="Proteomes" id="UP001371224"/>
    </source>
</evidence>
<dbReference type="PROSITE" id="PS50893">
    <property type="entry name" value="ABC_TRANSPORTER_2"/>
    <property type="match status" value="1"/>
</dbReference>
<comment type="caution">
    <text evidence="9">The sequence shown here is derived from an EMBL/GenBank/DDBJ whole genome shotgun (WGS) entry which is preliminary data.</text>
</comment>
<dbReference type="Pfam" id="PF00005">
    <property type="entry name" value="ABC_tran"/>
    <property type="match status" value="1"/>
</dbReference>
<evidence type="ECO:0000313" key="9">
    <source>
        <dbReference type="EMBL" id="MEJ1089858.1"/>
    </source>
</evidence>
<evidence type="ECO:0000256" key="4">
    <source>
        <dbReference type="ARBA" id="ARBA00022741"/>
    </source>
</evidence>
<comment type="subcellular location">
    <subcellularLocation>
        <location evidence="1">Cell membrane</location>
        <topology evidence="1">Peripheral membrane protein</topology>
    </subcellularLocation>
</comment>
<reference evidence="9 10" key="1">
    <citation type="submission" date="2024-02" db="EMBL/GenBank/DDBJ databases">
        <authorList>
            <person name="Saticioglu I.B."/>
        </authorList>
    </citation>
    <scope>NUCLEOTIDE SEQUENCE [LARGE SCALE GENOMIC DNA]</scope>
    <source>
        <strain evidence="9 10">Mu-80</strain>
    </source>
</reference>
<feature type="domain" description="ABC transporter" evidence="8">
    <location>
        <begin position="5"/>
        <end position="235"/>
    </location>
</feature>
<accession>A0ABU8LFA4</accession>
<dbReference type="SMART" id="SM00382">
    <property type="entry name" value="AAA"/>
    <property type="match status" value="1"/>
</dbReference>
<keyword evidence="5 9" id="KW-0067">ATP-binding</keyword>
<dbReference type="EMBL" id="JBBDGM010000019">
    <property type="protein sequence ID" value="MEJ1089858.1"/>
    <property type="molecule type" value="Genomic_DNA"/>
</dbReference>
<evidence type="ECO:0000256" key="3">
    <source>
        <dbReference type="ARBA" id="ARBA00022448"/>
    </source>
</evidence>
<dbReference type="InterPro" id="IPR003439">
    <property type="entry name" value="ABC_transporter-like_ATP-bd"/>
</dbReference>
<sequence length="330" mass="36076">MDTIIRTQGLTKTYGRVRALAGLDLEVRSGQVHGFLGPNGAGKSTAIRVLLGLARRSGGEATVFGADPWYDAARLHRRIAYVPGDVSVWPNLSGGEVIDLLARLRGARTHDPAYRAEKLRLLEAFQLDPQKRGRSYSKGNRQKVALVAALAVPAELYILDEPTSGLDPLMEVMFRREITRVRAAGATVLLSSHIMSEVEQLCDRVSIIREGRIVESGTLADLRHLTRTEISFDATSADALAGIPDAHDGIVHEGRARFTVDSDHVAAVLPELARRAVDGLRIEPPSLEELFLRHYGDDLAALENGSDADGDAAVSGPATRRERRRQEDRR</sequence>
<dbReference type="Gene3D" id="3.40.50.300">
    <property type="entry name" value="P-loop containing nucleotide triphosphate hydrolases"/>
    <property type="match status" value="1"/>
</dbReference>
<evidence type="ECO:0000256" key="1">
    <source>
        <dbReference type="ARBA" id="ARBA00004202"/>
    </source>
</evidence>
<organism evidence="9 10">
    <name type="scientific">Microbacterium bandirmense</name>
    <dbReference type="NCBI Taxonomy" id="3122050"/>
    <lineage>
        <taxon>Bacteria</taxon>
        <taxon>Bacillati</taxon>
        <taxon>Actinomycetota</taxon>
        <taxon>Actinomycetes</taxon>
        <taxon>Micrococcales</taxon>
        <taxon>Microbacteriaceae</taxon>
        <taxon>Microbacterium</taxon>
    </lineage>
</organism>
<proteinExistence type="inferred from homology"/>
<dbReference type="InterPro" id="IPR017871">
    <property type="entry name" value="ABC_transporter-like_CS"/>
</dbReference>
<feature type="region of interest" description="Disordered" evidence="7">
    <location>
        <begin position="302"/>
        <end position="330"/>
    </location>
</feature>
<evidence type="ECO:0000259" key="8">
    <source>
        <dbReference type="PROSITE" id="PS50893"/>
    </source>
</evidence>
<gene>
    <name evidence="9" type="ORF">WDU99_16195</name>
</gene>
<dbReference type="CDD" id="cd03230">
    <property type="entry name" value="ABC_DR_subfamily_A"/>
    <property type="match status" value="1"/>
</dbReference>
<keyword evidence="10" id="KW-1185">Reference proteome</keyword>
<protein>
    <submittedName>
        <fullName evidence="9">ABC transporter ATP-binding protein</fullName>
    </submittedName>
</protein>
<dbReference type="PANTHER" id="PTHR42711:SF5">
    <property type="entry name" value="ABC TRANSPORTER ATP-BINDING PROTEIN NATA"/>
    <property type="match status" value="1"/>
</dbReference>